<dbReference type="Proteomes" id="UP000237105">
    <property type="component" value="Unassembled WGS sequence"/>
</dbReference>
<reference evidence="2" key="1">
    <citation type="submission" date="2016-06" db="EMBL/GenBank/DDBJ databases">
        <title>Parallel loss of symbiosis genes in relatives of nitrogen-fixing non-legume Parasponia.</title>
        <authorList>
            <person name="Van Velzen R."/>
            <person name="Holmer R."/>
            <person name="Bu F."/>
            <person name="Rutten L."/>
            <person name="Van Zeijl A."/>
            <person name="Liu W."/>
            <person name="Santuari L."/>
            <person name="Cao Q."/>
            <person name="Sharma T."/>
            <person name="Shen D."/>
            <person name="Roswanjaya Y."/>
            <person name="Wardhani T."/>
            <person name="Kalhor M.S."/>
            <person name="Jansen J."/>
            <person name="Van den Hoogen J."/>
            <person name="Gungor B."/>
            <person name="Hartog M."/>
            <person name="Hontelez J."/>
            <person name="Verver J."/>
            <person name="Yang W.-C."/>
            <person name="Schijlen E."/>
            <person name="Repin R."/>
            <person name="Schilthuizen M."/>
            <person name="Schranz E."/>
            <person name="Heidstra R."/>
            <person name="Miyata K."/>
            <person name="Fedorova E."/>
            <person name="Kohlen W."/>
            <person name="Bisseling T."/>
            <person name="Smit S."/>
            <person name="Geurts R."/>
        </authorList>
    </citation>
    <scope>NUCLEOTIDE SEQUENCE [LARGE SCALE GENOMIC DNA]</scope>
    <source>
        <strain evidence="2">cv. WU1-14</strain>
    </source>
</reference>
<protein>
    <submittedName>
        <fullName evidence="1">Uncharacterized protein</fullName>
    </submittedName>
</protein>
<accession>A0A2P5BN79</accession>
<dbReference type="EMBL" id="JXTB01000248">
    <property type="protein sequence ID" value="PON50249.1"/>
    <property type="molecule type" value="Genomic_DNA"/>
</dbReference>
<name>A0A2P5BN79_PARAD</name>
<dbReference type="OrthoDB" id="10368182at2759"/>
<gene>
    <name evidence="1" type="ORF">PanWU01x14_224450</name>
</gene>
<keyword evidence="2" id="KW-1185">Reference proteome</keyword>
<organism evidence="1 2">
    <name type="scientific">Parasponia andersonii</name>
    <name type="common">Sponia andersonii</name>
    <dbReference type="NCBI Taxonomy" id="3476"/>
    <lineage>
        <taxon>Eukaryota</taxon>
        <taxon>Viridiplantae</taxon>
        <taxon>Streptophyta</taxon>
        <taxon>Embryophyta</taxon>
        <taxon>Tracheophyta</taxon>
        <taxon>Spermatophyta</taxon>
        <taxon>Magnoliopsida</taxon>
        <taxon>eudicotyledons</taxon>
        <taxon>Gunneridae</taxon>
        <taxon>Pentapetalae</taxon>
        <taxon>rosids</taxon>
        <taxon>fabids</taxon>
        <taxon>Rosales</taxon>
        <taxon>Cannabaceae</taxon>
        <taxon>Parasponia</taxon>
    </lineage>
</organism>
<feature type="non-terminal residue" evidence="1">
    <location>
        <position position="1"/>
    </location>
</feature>
<sequence length="270" mass="31071">VKTIGLTTTPLLKVIPRNRESTRENLRRKTCTYLSTAAVQVVYEGLDQLAPGEAVPHDLHLHQTILNRQSLPQNPNYPHYFLRRFLLTLLLIIVESVYRRRRRVVGAFGPDHLPQPPVKITAVPQRVQSHQTPKELLVEENLRHGRAPGPHHELLLSPRVHVDVDLHEFQPLFPEKSPDCRTVAAIRPREEAYPAFNGRLILVVLELDDDSESREIELGHARLRLRLRIVEVFFERIELPGDSGREIVASLPDEFSDGRHIDGEIIRRRH</sequence>
<proteinExistence type="predicted"/>
<dbReference type="AlphaFoldDB" id="A0A2P5BN79"/>
<evidence type="ECO:0000313" key="1">
    <source>
        <dbReference type="EMBL" id="PON50249.1"/>
    </source>
</evidence>
<evidence type="ECO:0000313" key="2">
    <source>
        <dbReference type="Proteomes" id="UP000237105"/>
    </source>
</evidence>
<comment type="caution">
    <text evidence="1">The sequence shown here is derived from an EMBL/GenBank/DDBJ whole genome shotgun (WGS) entry which is preliminary data.</text>
</comment>